<reference evidence="3 4" key="1">
    <citation type="submission" date="2016-10" db="EMBL/GenBank/DDBJ databases">
        <title>Silvanigrella aquatica sp. nov., isolated from a freshwater lake located in the Black Forest, Germany, description of Silvanigrellaceae fam. nov., Silvanigrellales ord. nov., reclassification of the order Bdellovibrionales in the class Oligoflexia, reclassification of the families Bacteriovoracaceae and Halobacteriovoraceae in the new order Bacteriovoracales ord. nov., and reclassification of the family Pseudobacteriovoracaceae in the order Oligoflexiales.</title>
        <authorList>
            <person name="Hahn M.W."/>
            <person name="Schmidt J."/>
            <person name="Koll U."/>
            <person name="Rohde M."/>
            <person name="Verbag S."/>
            <person name="Pitt A."/>
            <person name="Nakai R."/>
            <person name="Naganuma T."/>
            <person name="Lang E."/>
        </authorList>
    </citation>
    <scope>NUCLEOTIDE SEQUENCE [LARGE SCALE GENOMIC DNA]</scope>
    <source>
        <strain evidence="3 4">MWH-Nonnen-W8red</strain>
    </source>
</reference>
<keyword evidence="2" id="KW-1133">Transmembrane helix</keyword>
<dbReference type="PANTHER" id="PTHR30244">
    <property type="entry name" value="TRANSAMINASE"/>
    <property type="match status" value="1"/>
</dbReference>
<dbReference type="SUPFAM" id="SSF53383">
    <property type="entry name" value="PLP-dependent transferases"/>
    <property type="match status" value="1"/>
</dbReference>
<dbReference type="InterPro" id="IPR015424">
    <property type="entry name" value="PyrdxlP-dep_Trfase"/>
</dbReference>
<evidence type="ECO:0000313" key="3">
    <source>
        <dbReference type="EMBL" id="APJ04597.1"/>
    </source>
</evidence>
<organism evidence="3 4">
    <name type="scientific">Silvanigrella aquatica</name>
    <dbReference type="NCBI Taxonomy" id="1915309"/>
    <lineage>
        <taxon>Bacteria</taxon>
        <taxon>Pseudomonadati</taxon>
        <taxon>Bdellovibrionota</taxon>
        <taxon>Oligoflexia</taxon>
        <taxon>Silvanigrellales</taxon>
        <taxon>Silvanigrellaceae</taxon>
        <taxon>Silvanigrella</taxon>
    </lineage>
</organism>
<keyword evidence="2" id="KW-0472">Membrane</keyword>
<feature type="transmembrane region" description="Helical" evidence="2">
    <location>
        <begin position="210"/>
        <end position="229"/>
    </location>
</feature>
<dbReference type="Gene3D" id="3.40.640.10">
    <property type="entry name" value="Type I PLP-dependent aspartate aminotransferase-like (Major domain)"/>
    <property type="match status" value="1"/>
</dbReference>
<accession>A0A1L4D331</accession>
<evidence type="ECO:0000313" key="4">
    <source>
        <dbReference type="Proteomes" id="UP000184731"/>
    </source>
</evidence>
<dbReference type="InterPro" id="IPR000653">
    <property type="entry name" value="DegT/StrS_aminotransferase"/>
</dbReference>
<dbReference type="EMBL" id="CP017834">
    <property type="protein sequence ID" value="APJ04597.1"/>
    <property type="molecule type" value="Genomic_DNA"/>
</dbReference>
<comment type="similarity">
    <text evidence="1">Belongs to the DegT/DnrJ/EryC1 family.</text>
</comment>
<dbReference type="RefSeq" id="WP_148698346.1">
    <property type="nucleotide sequence ID" value="NZ_CP017834.1"/>
</dbReference>
<name>A0A1L4D331_9BACT</name>
<gene>
    <name evidence="3" type="ORF">AXG55_12045</name>
</gene>
<dbReference type="InterPro" id="IPR015421">
    <property type="entry name" value="PyrdxlP-dep_Trfase_major"/>
</dbReference>
<evidence type="ECO:0000256" key="2">
    <source>
        <dbReference type="SAM" id="Phobius"/>
    </source>
</evidence>
<dbReference type="AlphaFoldDB" id="A0A1L4D331"/>
<dbReference type="GO" id="GO:0030170">
    <property type="term" value="F:pyridoxal phosphate binding"/>
    <property type="evidence" value="ECO:0007669"/>
    <property type="project" value="TreeGrafter"/>
</dbReference>
<keyword evidence="2" id="KW-0812">Transmembrane</keyword>
<evidence type="ECO:0000256" key="1">
    <source>
        <dbReference type="RuleBase" id="RU004508"/>
    </source>
</evidence>
<dbReference type="KEGG" id="saqi:AXG55_12045"/>
<dbReference type="GO" id="GO:0008483">
    <property type="term" value="F:transaminase activity"/>
    <property type="evidence" value="ECO:0007669"/>
    <property type="project" value="TreeGrafter"/>
</dbReference>
<dbReference type="Pfam" id="PF01041">
    <property type="entry name" value="DegT_DnrJ_EryC1"/>
    <property type="match status" value="1"/>
</dbReference>
<sequence length="358" mass="41689">MGYLSASNIEKRIIKSVYNPRIVSSFKNNFILFPHESTFYYAYCRHALKNALLILNIKAGDTVLLPAFICKDILSSIHSMSAIPSFYHVNESLEMLEEPENLPNAKAIIAVNFFGFPQNLDKFKKYCSLSNAYLIEDNAHGFLSKDSKNEFLGKRGDVGLYSIRKTLAIPNGAALLINSNKIKINPDIVNKINENTQTNNFKFKNMLRKFVNYSGIWHIIFLLFIIRTLRKFKTGDIYPKSSAQDEYNLPNEKKAHHLLFYYLKHLIEDEEIKRRRELYSFVEKILIGCPCNPVFPFLPENTAPYLYPFYAEAKDIKFIRKVLSGYHLECFPWPDLPSEIENNCPKYYKNVWGVRFLW</sequence>
<dbReference type="PANTHER" id="PTHR30244:SF42">
    <property type="entry name" value="UDP-2-ACETAMIDO-2-DEOXY-3-OXO-D-GLUCURONATE AMINOTRANSFERASE"/>
    <property type="match status" value="1"/>
</dbReference>
<dbReference type="OrthoDB" id="8955051at2"/>
<evidence type="ECO:0008006" key="5">
    <source>
        <dbReference type="Google" id="ProtNLM"/>
    </source>
</evidence>
<dbReference type="STRING" id="1915309.AXG55_12045"/>
<protein>
    <recommendedName>
        <fullName evidence="5">DegT/DnrJ/EryC1/StrS aminotransferase</fullName>
    </recommendedName>
</protein>
<dbReference type="Proteomes" id="UP000184731">
    <property type="component" value="Chromosome"/>
</dbReference>
<keyword evidence="1" id="KW-0663">Pyridoxal phosphate</keyword>
<dbReference type="GO" id="GO:0000271">
    <property type="term" value="P:polysaccharide biosynthetic process"/>
    <property type="evidence" value="ECO:0007669"/>
    <property type="project" value="TreeGrafter"/>
</dbReference>
<keyword evidence="4" id="KW-1185">Reference proteome</keyword>
<proteinExistence type="inferred from homology"/>